<gene>
    <name evidence="8" type="ORF">ACFOUW_00585</name>
</gene>
<dbReference type="PANTHER" id="PTHR43133">
    <property type="entry name" value="RNA POLYMERASE ECF-TYPE SIGMA FACTO"/>
    <property type="match status" value="1"/>
</dbReference>
<dbReference type="Gene3D" id="1.10.10.10">
    <property type="entry name" value="Winged helix-like DNA-binding domain superfamily/Winged helix DNA-binding domain"/>
    <property type="match status" value="1"/>
</dbReference>
<keyword evidence="3" id="KW-0731">Sigma factor</keyword>
<dbReference type="NCBIfam" id="TIGR02937">
    <property type="entry name" value="sigma70-ECF"/>
    <property type="match status" value="1"/>
</dbReference>
<dbReference type="Pfam" id="PF04542">
    <property type="entry name" value="Sigma70_r2"/>
    <property type="match status" value="1"/>
</dbReference>
<accession>A0ABV7Y415</accession>
<dbReference type="InterPro" id="IPR007627">
    <property type="entry name" value="RNA_pol_sigma70_r2"/>
</dbReference>
<evidence type="ECO:0000313" key="8">
    <source>
        <dbReference type="EMBL" id="MFC3759321.1"/>
    </source>
</evidence>
<sequence length="182" mass="20146">MEGLEELAGRAAAGEKAALDELLARIRPEVMRRCSRFLPCREDAEEAAQDVLVTVATKIGTLRETARFAPWLGVVTSNCARQTYRSLKRRFNEHTTEDPPERLDPRTTSVIAGSRIDLLEALEALERSKPQLVSPFVLRDLGGLSYNEIAEQLDTPLGTIKARIHEARGLMAARLGVVDPAR</sequence>
<dbReference type="SUPFAM" id="SSF88659">
    <property type="entry name" value="Sigma3 and sigma4 domains of RNA polymerase sigma factors"/>
    <property type="match status" value="1"/>
</dbReference>
<evidence type="ECO:0000313" key="9">
    <source>
        <dbReference type="Proteomes" id="UP001595699"/>
    </source>
</evidence>
<dbReference type="InterPro" id="IPR013324">
    <property type="entry name" value="RNA_pol_sigma_r3/r4-like"/>
</dbReference>
<protein>
    <submittedName>
        <fullName evidence="8">RNA polymerase sigma factor</fullName>
    </submittedName>
</protein>
<evidence type="ECO:0000256" key="4">
    <source>
        <dbReference type="ARBA" id="ARBA00023125"/>
    </source>
</evidence>
<dbReference type="InterPro" id="IPR039425">
    <property type="entry name" value="RNA_pol_sigma-70-like"/>
</dbReference>
<evidence type="ECO:0000256" key="3">
    <source>
        <dbReference type="ARBA" id="ARBA00023082"/>
    </source>
</evidence>
<dbReference type="InterPro" id="IPR013249">
    <property type="entry name" value="RNA_pol_sigma70_r4_t2"/>
</dbReference>
<dbReference type="SUPFAM" id="SSF88946">
    <property type="entry name" value="Sigma2 domain of RNA polymerase sigma factors"/>
    <property type="match status" value="1"/>
</dbReference>
<dbReference type="Pfam" id="PF08281">
    <property type="entry name" value="Sigma70_r4_2"/>
    <property type="match status" value="1"/>
</dbReference>
<proteinExistence type="inferred from homology"/>
<evidence type="ECO:0000256" key="5">
    <source>
        <dbReference type="ARBA" id="ARBA00023163"/>
    </source>
</evidence>
<evidence type="ECO:0000259" key="6">
    <source>
        <dbReference type="Pfam" id="PF04542"/>
    </source>
</evidence>
<feature type="domain" description="RNA polymerase sigma factor 70 region 4 type 2" evidence="7">
    <location>
        <begin position="134"/>
        <end position="168"/>
    </location>
</feature>
<organism evidence="8 9">
    <name type="scientific">Tenggerimyces flavus</name>
    <dbReference type="NCBI Taxonomy" id="1708749"/>
    <lineage>
        <taxon>Bacteria</taxon>
        <taxon>Bacillati</taxon>
        <taxon>Actinomycetota</taxon>
        <taxon>Actinomycetes</taxon>
        <taxon>Propionibacteriales</taxon>
        <taxon>Nocardioidaceae</taxon>
        <taxon>Tenggerimyces</taxon>
    </lineage>
</organism>
<keyword evidence="2" id="KW-0805">Transcription regulation</keyword>
<keyword evidence="4" id="KW-0238">DNA-binding</keyword>
<reference evidence="9" key="1">
    <citation type="journal article" date="2019" name="Int. J. Syst. Evol. Microbiol.">
        <title>The Global Catalogue of Microorganisms (GCM) 10K type strain sequencing project: providing services to taxonomists for standard genome sequencing and annotation.</title>
        <authorList>
            <consortium name="The Broad Institute Genomics Platform"/>
            <consortium name="The Broad Institute Genome Sequencing Center for Infectious Disease"/>
            <person name="Wu L."/>
            <person name="Ma J."/>
        </authorList>
    </citation>
    <scope>NUCLEOTIDE SEQUENCE [LARGE SCALE GENOMIC DNA]</scope>
    <source>
        <strain evidence="9">CGMCC 4.7241</strain>
    </source>
</reference>
<dbReference type="RefSeq" id="WP_239554221.1">
    <property type="nucleotide sequence ID" value="NZ_JAFBCM010000001.1"/>
</dbReference>
<dbReference type="InterPro" id="IPR036388">
    <property type="entry name" value="WH-like_DNA-bd_sf"/>
</dbReference>
<keyword evidence="5" id="KW-0804">Transcription</keyword>
<name>A0ABV7Y415_9ACTN</name>
<evidence type="ECO:0000256" key="1">
    <source>
        <dbReference type="ARBA" id="ARBA00010641"/>
    </source>
</evidence>
<comment type="caution">
    <text evidence="8">The sequence shown here is derived from an EMBL/GenBank/DDBJ whole genome shotgun (WGS) entry which is preliminary data.</text>
</comment>
<evidence type="ECO:0000256" key="2">
    <source>
        <dbReference type="ARBA" id="ARBA00023015"/>
    </source>
</evidence>
<keyword evidence="9" id="KW-1185">Reference proteome</keyword>
<evidence type="ECO:0000259" key="7">
    <source>
        <dbReference type="Pfam" id="PF08281"/>
    </source>
</evidence>
<dbReference type="Proteomes" id="UP001595699">
    <property type="component" value="Unassembled WGS sequence"/>
</dbReference>
<comment type="similarity">
    <text evidence="1">Belongs to the sigma-70 factor family. ECF subfamily.</text>
</comment>
<feature type="domain" description="RNA polymerase sigma-70 region 2" evidence="6">
    <location>
        <begin position="24"/>
        <end position="90"/>
    </location>
</feature>
<dbReference type="InterPro" id="IPR014284">
    <property type="entry name" value="RNA_pol_sigma-70_dom"/>
</dbReference>
<dbReference type="EMBL" id="JBHRZH010000001">
    <property type="protein sequence ID" value="MFC3759321.1"/>
    <property type="molecule type" value="Genomic_DNA"/>
</dbReference>
<dbReference type="InterPro" id="IPR013325">
    <property type="entry name" value="RNA_pol_sigma_r2"/>
</dbReference>
<dbReference type="Gene3D" id="1.10.1740.10">
    <property type="match status" value="1"/>
</dbReference>
<dbReference type="PANTHER" id="PTHR43133:SF8">
    <property type="entry name" value="RNA POLYMERASE SIGMA FACTOR HI_1459-RELATED"/>
    <property type="match status" value="1"/>
</dbReference>